<evidence type="ECO:0000313" key="1">
    <source>
        <dbReference type="EMBL" id="CDW61208.1"/>
    </source>
</evidence>
<dbReference type="EMBL" id="HG808190">
    <property type="protein sequence ID" value="CDW61208.1"/>
    <property type="molecule type" value="Genomic_DNA"/>
</dbReference>
<accession>A0A077ZN44</accession>
<keyword evidence="2" id="KW-1185">Reference proteome</keyword>
<organism evidence="1 2">
    <name type="scientific">Trichuris trichiura</name>
    <name type="common">Whipworm</name>
    <name type="synonym">Trichocephalus trichiurus</name>
    <dbReference type="NCBI Taxonomy" id="36087"/>
    <lineage>
        <taxon>Eukaryota</taxon>
        <taxon>Metazoa</taxon>
        <taxon>Ecdysozoa</taxon>
        <taxon>Nematoda</taxon>
        <taxon>Enoplea</taxon>
        <taxon>Dorylaimia</taxon>
        <taxon>Trichinellida</taxon>
        <taxon>Trichuridae</taxon>
        <taxon>Trichuris</taxon>
    </lineage>
</organism>
<feature type="non-terminal residue" evidence="1">
    <location>
        <position position="104"/>
    </location>
</feature>
<dbReference type="AlphaFoldDB" id="A0A077ZN44"/>
<sequence length="104" mass="12044">MALHVWHLFLWWDDRLSLRSLKRRWSHDLCLIALQIEDMNRASFSSPASAEERATPSASTGVWSVIKDDKKFQSTLDVTLQAGTLEITTKDDRLIIHVKHEENK</sequence>
<reference evidence="1" key="1">
    <citation type="submission" date="2014-01" db="EMBL/GenBank/DDBJ databases">
        <authorList>
            <person name="Aslett M."/>
        </authorList>
    </citation>
    <scope>NUCLEOTIDE SEQUENCE</scope>
</reference>
<name>A0A077ZN44_TRITR</name>
<dbReference type="Proteomes" id="UP000030665">
    <property type="component" value="Unassembled WGS sequence"/>
</dbReference>
<evidence type="ECO:0000313" key="2">
    <source>
        <dbReference type="Proteomes" id="UP000030665"/>
    </source>
</evidence>
<proteinExistence type="predicted"/>
<gene>
    <name evidence="1" type="ORF">TTRE_0000964801</name>
</gene>
<dbReference type="OrthoDB" id="1431247at2759"/>
<protein>
    <submittedName>
        <fullName evidence="1">Uncharacterized protein</fullName>
    </submittedName>
</protein>
<reference evidence="1" key="2">
    <citation type="submission" date="2014-03" db="EMBL/GenBank/DDBJ databases">
        <title>The whipworm genome and dual-species transcriptomics of an intimate host-pathogen interaction.</title>
        <authorList>
            <person name="Foth B.J."/>
            <person name="Tsai I.J."/>
            <person name="Reid A.J."/>
            <person name="Bancroft A.J."/>
            <person name="Nichol S."/>
            <person name="Tracey A."/>
            <person name="Holroyd N."/>
            <person name="Cotton J.A."/>
            <person name="Stanley E.J."/>
            <person name="Zarowiecki M."/>
            <person name="Liu J.Z."/>
            <person name="Huckvale T."/>
            <person name="Cooper P.J."/>
            <person name="Grencis R.K."/>
            <person name="Berriman M."/>
        </authorList>
    </citation>
    <scope>NUCLEOTIDE SEQUENCE [LARGE SCALE GENOMIC DNA]</scope>
</reference>